<dbReference type="PANTHER" id="PTHR47089">
    <property type="entry name" value="ABC TRANSPORTER, PERMEASE PROTEIN"/>
    <property type="match status" value="1"/>
</dbReference>
<dbReference type="GO" id="GO:0022857">
    <property type="term" value="F:transmembrane transporter activity"/>
    <property type="evidence" value="ECO:0007669"/>
    <property type="project" value="InterPro"/>
</dbReference>
<dbReference type="Proteomes" id="UP000053937">
    <property type="component" value="Unassembled WGS sequence"/>
</dbReference>
<feature type="transmembrane region" description="Helical" evidence="6">
    <location>
        <begin position="142"/>
        <end position="164"/>
    </location>
</feature>
<dbReference type="InterPro" id="IPR001851">
    <property type="entry name" value="ABC_transp_permease"/>
</dbReference>
<feature type="transmembrane region" description="Helical" evidence="6">
    <location>
        <begin position="12"/>
        <end position="30"/>
    </location>
</feature>
<keyword evidence="8" id="KW-1185">Reference proteome</keyword>
<dbReference type="AlphaFoldDB" id="A0A117MPT9"/>
<evidence type="ECO:0000256" key="2">
    <source>
        <dbReference type="ARBA" id="ARBA00022475"/>
    </source>
</evidence>
<feature type="transmembrane region" description="Helical" evidence="6">
    <location>
        <begin position="109"/>
        <end position="130"/>
    </location>
</feature>
<dbReference type="OrthoDB" id="45037at2"/>
<comment type="caution">
    <text evidence="7">The sequence shown here is derived from an EMBL/GenBank/DDBJ whole genome shotgun (WGS) entry which is preliminary data.</text>
</comment>
<feature type="transmembrane region" description="Helical" evidence="6">
    <location>
        <begin position="84"/>
        <end position="103"/>
    </location>
</feature>
<dbReference type="PANTHER" id="PTHR47089:SF1">
    <property type="entry name" value="GUANOSINE ABC TRANSPORTER PERMEASE PROTEIN NUPP"/>
    <property type="match status" value="1"/>
</dbReference>
<feature type="transmembrane region" description="Helical" evidence="6">
    <location>
        <begin position="266"/>
        <end position="285"/>
    </location>
</feature>
<feature type="transmembrane region" description="Helical" evidence="6">
    <location>
        <begin position="292"/>
        <end position="312"/>
    </location>
</feature>
<proteinExistence type="predicted"/>
<feature type="transmembrane region" description="Helical" evidence="6">
    <location>
        <begin position="241"/>
        <end position="260"/>
    </location>
</feature>
<dbReference type="EMBL" id="LMBR01000127">
    <property type="protein sequence ID" value="KUL29124.1"/>
    <property type="molecule type" value="Genomic_DNA"/>
</dbReference>
<keyword evidence="4 6" id="KW-1133">Transmembrane helix</keyword>
<keyword evidence="2" id="KW-1003">Cell membrane</keyword>
<organism evidence="7 8">
    <name type="scientific">Chlorobium limicola</name>
    <dbReference type="NCBI Taxonomy" id="1092"/>
    <lineage>
        <taxon>Bacteria</taxon>
        <taxon>Pseudomonadati</taxon>
        <taxon>Chlorobiota</taxon>
        <taxon>Chlorobiia</taxon>
        <taxon>Chlorobiales</taxon>
        <taxon>Chlorobiaceae</taxon>
        <taxon>Chlorobium/Pelodictyon group</taxon>
        <taxon>Chlorobium</taxon>
    </lineage>
</organism>
<feature type="transmembrane region" description="Helical" evidence="6">
    <location>
        <begin position="184"/>
        <end position="212"/>
    </location>
</feature>
<evidence type="ECO:0000256" key="1">
    <source>
        <dbReference type="ARBA" id="ARBA00004651"/>
    </source>
</evidence>
<evidence type="ECO:0000256" key="3">
    <source>
        <dbReference type="ARBA" id="ARBA00022692"/>
    </source>
</evidence>
<name>A0A117MPT9_CHLLI</name>
<sequence>MTFRSFRFFIPVLAVTAAGLCSVVIISLTGRDPFMIYEKLFRATLLSGYGSGQVLFKTTTLIFTGLAVALPFRAKLFNIGGEGQLQLGALAAAITGTLLPVSFPAEAAVPITAIAAMAAGGIWGGASGILKVKFGVNEVISTIMLNFIAQAATGYLLTCRFAVPSTEHTPEIGNSSMLPGLDDLFGIFSGSPVNITILLALASVLFAAFYLFRSRAGYELRAVGLQPEAADYAGIRSGRHIIAIMSIGGALAGVAALNLVSGYKHYYESGLTGGFGFSGIAVALLAGAHPLWIVPSALFFGLLEYGGLAVGAYVPKDIFMIIQALTILIVIVLNARKR</sequence>
<dbReference type="GO" id="GO:0005886">
    <property type="term" value="C:plasma membrane"/>
    <property type="evidence" value="ECO:0007669"/>
    <property type="project" value="UniProtKB-SubCell"/>
</dbReference>
<accession>A0A117MPT9</accession>
<gene>
    <name evidence="7" type="ORF">ASB62_05355</name>
</gene>
<reference evidence="7 8" key="1">
    <citation type="submission" date="2015-10" db="EMBL/GenBank/DDBJ databases">
        <title>Draft Genome Sequence of Chlorobium limicola strain Frasassi Growing under Artificial Lighting in the Frasassi Cave System.</title>
        <authorList>
            <person name="Mansor M."/>
            <person name="Macalady J."/>
        </authorList>
    </citation>
    <scope>NUCLEOTIDE SEQUENCE [LARGE SCALE GENOMIC DNA]</scope>
    <source>
        <strain evidence="7 8">Frasassi</strain>
    </source>
</reference>
<feature type="transmembrane region" description="Helical" evidence="6">
    <location>
        <begin position="50"/>
        <end position="72"/>
    </location>
</feature>
<dbReference type="RefSeq" id="WP_059138944.1">
    <property type="nucleotide sequence ID" value="NZ_LMBR01000127.1"/>
</dbReference>
<dbReference type="CDD" id="cd06580">
    <property type="entry name" value="TM_PBP1_transp_TpRbsC_like"/>
    <property type="match status" value="1"/>
</dbReference>
<evidence type="ECO:0000256" key="6">
    <source>
        <dbReference type="SAM" id="Phobius"/>
    </source>
</evidence>
<comment type="subcellular location">
    <subcellularLocation>
        <location evidence="1">Cell membrane</location>
        <topology evidence="1">Multi-pass membrane protein</topology>
    </subcellularLocation>
</comment>
<keyword evidence="5 6" id="KW-0472">Membrane</keyword>
<protein>
    <submittedName>
        <fullName evidence="7">ABC transporter permease</fullName>
    </submittedName>
</protein>
<feature type="transmembrane region" description="Helical" evidence="6">
    <location>
        <begin position="318"/>
        <end position="335"/>
    </location>
</feature>
<evidence type="ECO:0000256" key="4">
    <source>
        <dbReference type="ARBA" id="ARBA00022989"/>
    </source>
</evidence>
<evidence type="ECO:0000313" key="7">
    <source>
        <dbReference type="EMBL" id="KUL29124.1"/>
    </source>
</evidence>
<evidence type="ECO:0000313" key="8">
    <source>
        <dbReference type="Proteomes" id="UP000053937"/>
    </source>
</evidence>
<keyword evidence="3 6" id="KW-0812">Transmembrane</keyword>
<dbReference type="Pfam" id="PF02653">
    <property type="entry name" value="BPD_transp_2"/>
    <property type="match status" value="1"/>
</dbReference>
<evidence type="ECO:0000256" key="5">
    <source>
        <dbReference type="ARBA" id="ARBA00023136"/>
    </source>
</evidence>